<reference evidence="1" key="1">
    <citation type="journal article" date="2015" name="Nature">
        <title>Complex archaea that bridge the gap between prokaryotes and eukaryotes.</title>
        <authorList>
            <person name="Spang A."/>
            <person name="Saw J.H."/>
            <person name="Jorgensen S.L."/>
            <person name="Zaremba-Niedzwiedzka K."/>
            <person name="Martijn J."/>
            <person name="Lind A.E."/>
            <person name="van Eijk R."/>
            <person name="Schleper C."/>
            <person name="Guy L."/>
            <person name="Ettema T.J."/>
        </authorList>
    </citation>
    <scope>NUCLEOTIDE SEQUENCE</scope>
</reference>
<accession>A0A0F9D2H9</accession>
<comment type="caution">
    <text evidence="1">The sequence shown here is derived from an EMBL/GenBank/DDBJ whole genome shotgun (WGS) entry which is preliminary data.</text>
</comment>
<dbReference type="AlphaFoldDB" id="A0A0F9D2H9"/>
<organism evidence="1">
    <name type="scientific">marine sediment metagenome</name>
    <dbReference type="NCBI Taxonomy" id="412755"/>
    <lineage>
        <taxon>unclassified sequences</taxon>
        <taxon>metagenomes</taxon>
        <taxon>ecological metagenomes</taxon>
    </lineage>
</organism>
<name>A0A0F9D2H9_9ZZZZ</name>
<dbReference type="EMBL" id="LAZR01030665">
    <property type="protein sequence ID" value="KKL55918.1"/>
    <property type="molecule type" value="Genomic_DNA"/>
</dbReference>
<gene>
    <name evidence="1" type="ORF">LCGC14_2250580</name>
</gene>
<proteinExistence type="predicted"/>
<feature type="non-terminal residue" evidence="1">
    <location>
        <position position="1"/>
    </location>
</feature>
<protein>
    <submittedName>
        <fullName evidence="1">Uncharacterized protein</fullName>
    </submittedName>
</protein>
<evidence type="ECO:0000313" key="1">
    <source>
        <dbReference type="EMBL" id="KKL55918.1"/>
    </source>
</evidence>
<sequence length="37" mass="4403">KHQGTSMSFYNWTIVWKKMKTFEQTKELQIQNALGSL</sequence>